<dbReference type="InterPro" id="IPR003961">
    <property type="entry name" value="FN3_dom"/>
</dbReference>
<feature type="compositionally biased region" description="Acidic residues" evidence="3">
    <location>
        <begin position="276"/>
        <end position="287"/>
    </location>
</feature>
<dbReference type="PANTHER" id="PTHR24366">
    <property type="entry name" value="IG(IMMUNOGLOBULIN) AND LRR(LEUCINE RICH REPEAT) DOMAINS"/>
    <property type="match status" value="1"/>
</dbReference>
<feature type="compositionally biased region" description="Polar residues" evidence="3">
    <location>
        <begin position="158"/>
        <end position="168"/>
    </location>
</feature>
<dbReference type="eggNOG" id="KOG0619">
    <property type="taxonomic scope" value="Eukaryota"/>
</dbReference>
<dbReference type="SMART" id="SM00060">
    <property type="entry name" value="FN3"/>
    <property type="match status" value="1"/>
</dbReference>
<feature type="compositionally biased region" description="Polar residues" evidence="3">
    <location>
        <begin position="129"/>
        <end position="149"/>
    </location>
</feature>
<evidence type="ECO:0000256" key="4">
    <source>
        <dbReference type="SAM" id="Phobius"/>
    </source>
</evidence>
<accession>L5MA03</accession>
<keyword evidence="4" id="KW-1133">Transmembrane helix</keyword>
<dbReference type="GO" id="GO:0005886">
    <property type="term" value="C:plasma membrane"/>
    <property type="evidence" value="ECO:0007669"/>
    <property type="project" value="TreeGrafter"/>
</dbReference>
<dbReference type="InterPro" id="IPR036116">
    <property type="entry name" value="FN3_sf"/>
</dbReference>
<proteinExistence type="predicted"/>
<evidence type="ECO:0000256" key="1">
    <source>
        <dbReference type="ARBA" id="ARBA00022614"/>
    </source>
</evidence>
<keyword evidence="1" id="KW-0433">Leucine-rich repeat</keyword>
<dbReference type="GO" id="GO:0007616">
    <property type="term" value="P:long-term memory"/>
    <property type="evidence" value="ECO:0007669"/>
    <property type="project" value="TreeGrafter"/>
</dbReference>
<feature type="compositionally biased region" description="Low complexity" evidence="3">
    <location>
        <begin position="182"/>
        <end position="197"/>
    </location>
</feature>
<dbReference type="Pfam" id="PF00041">
    <property type="entry name" value="fn3"/>
    <property type="match status" value="1"/>
</dbReference>
<dbReference type="InterPro" id="IPR032675">
    <property type="entry name" value="LRR_dom_sf"/>
</dbReference>
<dbReference type="PROSITE" id="PS50853">
    <property type="entry name" value="FN3"/>
    <property type="match status" value="1"/>
</dbReference>
<dbReference type="SUPFAM" id="SSF52058">
    <property type="entry name" value="L domain-like"/>
    <property type="match status" value="1"/>
</dbReference>
<dbReference type="InterPro" id="IPR013783">
    <property type="entry name" value="Ig-like_fold"/>
</dbReference>
<dbReference type="Gene3D" id="3.80.10.10">
    <property type="entry name" value="Ribonuclease Inhibitor"/>
    <property type="match status" value="1"/>
</dbReference>
<protein>
    <submittedName>
        <fullName evidence="6">Leucine-rich repeat neuronal protein 4</fullName>
    </submittedName>
</protein>
<name>L5MA03_MYODS</name>
<sequence length="492" mass="52275">MPMLRSLEGDIFKINSDLQQLDCQDSLALTSVQTHIFQDTPRLRLLLLQNCNLSSFPPWTLHSSQVLSINLFGNPLTCSCELSWLLMDVNRTILSRAADTVCAPPGAGSPVAFPGPLALSQLPSVCPRDQSTTLRDSSPPSSAGSTHAPSTPGPFSPLLSTAPSSQAVTKAPSHPVGTPSRAVGAGASASTTVSTAGPRNSSAASPALTEHAPTSSHVLDPISAASLPPTSKQRGLLPASRNPLSSPRHYRTTQATPQAPRASPSEDGIPVLVVDDSSEEEEEEEEEEGKREKVSAPPQGVACDYHPCQHLQTPCAELQRRLKCQCPGFSQEDAVPDPPKLQGVSEITDTSALVRWCAPNSVVRSYRVRYSAEGRPGNRSAVGDIYATARQHPLYGLSPGTTYRVCVQAANRAGLSRPQASGRRGPCASFTTKPSFLLIFAGLSAAGGLLLVSTLVLSACLCRRARRQCSRAHLVAYKNPAFDHPLKLQTFT</sequence>
<feature type="region of interest" description="Disordered" evidence="3">
    <location>
        <begin position="124"/>
        <end position="298"/>
    </location>
</feature>
<organism evidence="6 7">
    <name type="scientific">Myotis davidii</name>
    <name type="common">David's myotis</name>
    <dbReference type="NCBI Taxonomy" id="225400"/>
    <lineage>
        <taxon>Eukaryota</taxon>
        <taxon>Metazoa</taxon>
        <taxon>Chordata</taxon>
        <taxon>Craniata</taxon>
        <taxon>Vertebrata</taxon>
        <taxon>Euteleostomi</taxon>
        <taxon>Mammalia</taxon>
        <taxon>Eutheria</taxon>
        <taxon>Laurasiatheria</taxon>
        <taxon>Chiroptera</taxon>
        <taxon>Yangochiroptera</taxon>
        <taxon>Vespertilionidae</taxon>
        <taxon>Myotis</taxon>
    </lineage>
</organism>
<evidence type="ECO:0000259" key="5">
    <source>
        <dbReference type="PROSITE" id="PS50853"/>
    </source>
</evidence>
<dbReference type="SUPFAM" id="SSF49265">
    <property type="entry name" value="Fibronectin type III"/>
    <property type="match status" value="1"/>
</dbReference>
<dbReference type="Gene3D" id="2.60.40.10">
    <property type="entry name" value="Immunoglobulins"/>
    <property type="match status" value="1"/>
</dbReference>
<dbReference type="CDD" id="cd00063">
    <property type="entry name" value="FN3"/>
    <property type="match status" value="1"/>
</dbReference>
<gene>
    <name evidence="6" type="ORF">MDA_GLEAN10025048</name>
</gene>
<keyword evidence="4" id="KW-0812">Transmembrane</keyword>
<dbReference type="EMBL" id="KB103138">
    <property type="protein sequence ID" value="ELK34553.1"/>
    <property type="molecule type" value="Genomic_DNA"/>
</dbReference>
<reference evidence="7" key="1">
    <citation type="journal article" date="2013" name="Science">
        <title>Comparative analysis of bat genomes provides insight into the evolution of flight and immunity.</title>
        <authorList>
            <person name="Zhang G."/>
            <person name="Cowled C."/>
            <person name="Shi Z."/>
            <person name="Huang Z."/>
            <person name="Bishop-Lilly K.A."/>
            <person name="Fang X."/>
            <person name="Wynne J.W."/>
            <person name="Xiong Z."/>
            <person name="Baker M.L."/>
            <person name="Zhao W."/>
            <person name="Tachedjian M."/>
            <person name="Zhu Y."/>
            <person name="Zhou P."/>
            <person name="Jiang X."/>
            <person name="Ng J."/>
            <person name="Yang L."/>
            <person name="Wu L."/>
            <person name="Xiao J."/>
            <person name="Feng Y."/>
            <person name="Chen Y."/>
            <person name="Sun X."/>
            <person name="Zhang Y."/>
            <person name="Marsh G.A."/>
            <person name="Crameri G."/>
            <person name="Broder C.C."/>
            <person name="Frey K.G."/>
            <person name="Wang L.F."/>
            <person name="Wang J."/>
        </authorList>
    </citation>
    <scope>NUCLEOTIDE SEQUENCE [LARGE SCALE GENOMIC DNA]</scope>
</reference>
<feature type="transmembrane region" description="Helical" evidence="4">
    <location>
        <begin position="436"/>
        <end position="461"/>
    </location>
</feature>
<dbReference type="AlphaFoldDB" id="L5MA03"/>
<evidence type="ECO:0000313" key="6">
    <source>
        <dbReference type="EMBL" id="ELK34553.1"/>
    </source>
</evidence>
<keyword evidence="7" id="KW-1185">Reference proteome</keyword>
<dbReference type="Proteomes" id="UP000010556">
    <property type="component" value="Unassembled WGS sequence"/>
</dbReference>
<keyword evidence="4" id="KW-0472">Membrane</keyword>
<feature type="domain" description="Fibronectin type-III" evidence="5">
    <location>
        <begin position="335"/>
        <end position="435"/>
    </location>
</feature>
<evidence type="ECO:0000256" key="2">
    <source>
        <dbReference type="ARBA" id="ARBA00022737"/>
    </source>
</evidence>
<keyword evidence="2" id="KW-0677">Repeat</keyword>
<dbReference type="PANTHER" id="PTHR24366:SF13">
    <property type="entry name" value="LEUCINE-RICH REPEAT NEURONAL PROTEIN 4"/>
    <property type="match status" value="1"/>
</dbReference>
<evidence type="ECO:0000256" key="3">
    <source>
        <dbReference type="SAM" id="MobiDB-lite"/>
    </source>
</evidence>
<evidence type="ECO:0000313" key="7">
    <source>
        <dbReference type="Proteomes" id="UP000010556"/>
    </source>
</evidence>